<evidence type="ECO:0000313" key="3">
    <source>
        <dbReference type="Proteomes" id="UP000663929"/>
    </source>
</evidence>
<proteinExistence type="predicted"/>
<name>A0A8A4TV39_SULCO</name>
<dbReference type="PANTHER" id="PTHR36492">
    <property type="match status" value="1"/>
</dbReference>
<accession>A0A8A4TV39</accession>
<dbReference type="InterPro" id="IPR052963">
    <property type="entry name" value="Pantetheine_PDE"/>
</dbReference>
<dbReference type="SUPFAM" id="SSF56300">
    <property type="entry name" value="Metallo-dependent phosphatases"/>
    <property type="match status" value="1"/>
</dbReference>
<dbReference type="EMBL" id="CP071793">
    <property type="protein sequence ID" value="QTD50395.1"/>
    <property type="molecule type" value="Genomic_DNA"/>
</dbReference>
<dbReference type="PANTHER" id="PTHR36492:SF2">
    <property type="entry name" value="[ACYL-CARRIER-PROTEIN] PHOSPHODIESTERASE PPTH"/>
    <property type="match status" value="1"/>
</dbReference>
<protein>
    <submittedName>
        <fullName evidence="2">Metallophosphoesterase</fullName>
    </submittedName>
</protein>
<organism evidence="2 3">
    <name type="scientific">Sulfidibacter corallicola</name>
    <dbReference type="NCBI Taxonomy" id="2818388"/>
    <lineage>
        <taxon>Bacteria</taxon>
        <taxon>Pseudomonadati</taxon>
        <taxon>Acidobacteriota</taxon>
        <taxon>Holophagae</taxon>
        <taxon>Acanthopleuribacterales</taxon>
        <taxon>Acanthopleuribacteraceae</taxon>
        <taxon>Sulfidibacter</taxon>
    </lineage>
</organism>
<dbReference type="Proteomes" id="UP000663929">
    <property type="component" value="Chromosome"/>
</dbReference>
<dbReference type="InterPro" id="IPR029052">
    <property type="entry name" value="Metallo-depent_PP-like"/>
</dbReference>
<dbReference type="GO" id="GO:0016787">
    <property type="term" value="F:hydrolase activity"/>
    <property type="evidence" value="ECO:0007669"/>
    <property type="project" value="InterPro"/>
</dbReference>
<evidence type="ECO:0000313" key="2">
    <source>
        <dbReference type="EMBL" id="QTD50395.1"/>
    </source>
</evidence>
<dbReference type="RefSeq" id="WP_237380054.1">
    <property type="nucleotide sequence ID" value="NZ_CP071793.1"/>
</dbReference>
<dbReference type="KEGG" id="scor:J3U87_32830"/>
<reference evidence="2" key="1">
    <citation type="submission" date="2021-03" db="EMBL/GenBank/DDBJ databases">
        <title>Acanthopleuribacteraceae sp. M133.</title>
        <authorList>
            <person name="Wang G."/>
        </authorList>
    </citation>
    <scope>NUCLEOTIDE SEQUENCE</scope>
    <source>
        <strain evidence="2">M133</strain>
    </source>
</reference>
<keyword evidence="3" id="KW-1185">Reference proteome</keyword>
<dbReference type="Pfam" id="PF00149">
    <property type="entry name" value="Metallophos"/>
    <property type="match status" value="1"/>
</dbReference>
<feature type="domain" description="Calcineurin-like phosphoesterase" evidence="1">
    <location>
        <begin position="1"/>
        <end position="235"/>
    </location>
</feature>
<gene>
    <name evidence="2" type="ORF">J3U87_32830</name>
</gene>
<dbReference type="AlphaFoldDB" id="A0A8A4TV39"/>
<dbReference type="Gene3D" id="3.60.21.10">
    <property type="match status" value="1"/>
</dbReference>
<evidence type="ECO:0000259" key="1">
    <source>
        <dbReference type="Pfam" id="PF00149"/>
    </source>
</evidence>
<sequence length="289" mass="33289">MRVLAISDLHLDFKDNMDALRKMPAFPQDWLITCGDLCTSEAHLRTTLDILVPRFKRVFWVPGNHELWSSAPVAGGPLLRGMAKYRHLVDVCREYDVLTPEDPYVTWTGPGGPCRIVPLFLGYDYSFRPEHVAFEDAVAWAMEDGVLCSDEKLINPEPYESMPAWCRARLGYSLDRLEAIADGTPTVLINHFPLRRDLVRLRRIPRFTIWCGTRETETFHLAYEAKVVVSGHLHMRATDYRDHVRFEEVSLGYPRDWLRDRGVAAYLREILPGPTDPPPKDAGPIWRFR</sequence>
<dbReference type="InterPro" id="IPR004843">
    <property type="entry name" value="Calcineurin-like_PHP"/>
</dbReference>